<dbReference type="Pfam" id="PF01810">
    <property type="entry name" value="LysE"/>
    <property type="match status" value="1"/>
</dbReference>
<organism evidence="7 8">
    <name type="scientific">Propioniciclava soli</name>
    <dbReference type="NCBI Taxonomy" id="2775081"/>
    <lineage>
        <taxon>Bacteria</taxon>
        <taxon>Bacillati</taxon>
        <taxon>Actinomycetota</taxon>
        <taxon>Actinomycetes</taxon>
        <taxon>Propionibacteriales</taxon>
        <taxon>Propionibacteriaceae</taxon>
        <taxon>Propioniciclava</taxon>
    </lineage>
</organism>
<evidence type="ECO:0000256" key="4">
    <source>
        <dbReference type="ARBA" id="ARBA00022989"/>
    </source>
</evidence>
<feature type="transmembrane region" description="Helical" evidence="6">
    <location>
        <begin position="178"/>
        <end position="196"/>
    </location>
</feature>
<feature type="transmembrane region" description="Helical" evidence="6">
    <location>
        <begin position="74"/>
        <end position="94"/>
    </location>
</feature>
<gene>
    <name evidence="7" type="ORF">PCC79_11530</name>
</gene>
<reference evidence="7 8" key="1">
    <citation type="journal article" date="2023" name="Environ Microbiome">
        <title>A coral-associated actinobacterium mitigates coral bleaching under heat stress.</title>
        <authorList>
            <person name="Li J."/>
            <person name="Zou Y."/>
            <person name="Li Q."/>
            <person name="Zhang J."/>
            <person name="Bourne D.G."/>
            <person name="Lyu Y."/>
            <person name="Liu C."/>
            <person name="Zhang S."/>
        </authorList>
    </citation>
    <scope>NUCLEOTIDE SEQUENCE [LARGE SCALE GENOMIC DNA]</scope>
    <source>
        <strain evidence="7 8">SCSIO 13291</strain>
    </source>
</reference>
<evidence type="ECO:0000256" key="1">
    <source>
        <dbReference type="ARBA" id="ARBA00004651"/>
    </source>
</evidence>
<keyword evidence="5 6" id="KW-0472">Membrane</keyword>
<keyword evidence="8" id="KW-1185">Reference proteome</keyword>
<proteinExistence type="predicted"/>
<feature type="transmembrane region" description="Helical" evidence="6">
    <location>
        <begin position="38"/>
        <end position="68"/>
    </location>
</feature>
<keyword evidence="4 6" id="KW-1133">Transmembrane helix</keyword>
<dbReference type="EMBL" id="CP115965">
    <property type="protein sequence ID" value="WZX00325.1"/>
    <property type="molecule type" value="Genomic_DNA"/>
</dbReference>
<feature type="transmembrane region" description="Helical" evidence="6">
    <location>
        <begin position="106"/>
        <end position="124"/>
    </location>
</feature>
<evidence type="ECO:0000313" key="7">
    <source>
        <dbReference type="EMBL" id="WZX00325.1"/>
    </source>
</evidence>
<accession>A0ABZ3CC98</accession>
<protein>
    <submittedName>
        <fullName evidence="7">LysE family transporter</fullName>
    </submittedName>
</protein>
<dbReference type="InterPro" id="IPR001123">
    <property type="entry name" value="LeuE-type"/>
</dbReference>
<keyword evidence="2" id="KW-1003">Cell membrane</keyword>
<evidence type="ECO:0000256" key="5">
    <source>
        <dbReference type="ARBA" id="ARBA00023136"/>
    </source>
</evidence>
<name>A0ABZ3CC98_9ACTN</name>
<keyword evidence="3 6" id="KW-0812">Transmembrane</keyword>
<feature type="transmembrane region" description="Helical" evidence="6">
    <location>
        <begin position="6"/>
        <end position="26"/>
    </location>
</feature>
<evidence type="ECO:0000313" key="8">
    <source>
        <dbReference type="Proteomes" id="UP001434337"/>
    </source>
</evidence>
<dbReference type="Proteomes" id="UP001434337">
    <property type="component" value="Chromosome"/>
</dbReference>
<evidence type="ECO:0000256" key="2">
    <source>
        <dbReference type="ARBA" id="ARBA00022475"/>
    </source>
</evidence>
<dbReference type="PANTHER" id="PTHR30086">
    <property type="entry name" value="ARGININE EXPORTER PROTEIN ARGO"/>
    <property type="match status" value="1"/>
</dbReference>
<evidence type="ECO:0000256" key="6">
    <source>
        <dbReference type="SAM" id="Phobius"/>
    </source>
</evidence>
<sequence length="198" mass="20345">MFSSAVSGALASWSLIVAVGPQNAFVLRQGLARQHVGLVIAVCAVADCLLILAGNLGIGALVTALPWLTDVLRWGGAAYLVWFACQSFRSAWAAEGLHAGDGARGASAVLATTLTITLLNPGVYLDTVALLGTLAHQAEHAWSFSLGAMAASVIWFVGLGTGARALAPLAASPRAWRVVDTVIGVVVLVLALRLALAH</sequence>
<dbReference type="RefSeq" id="WP_232549533.1">
    <property type="nucleotide sequence ID" value="NZ_CP115965.1"/>
</dbReference>
<evidence type="ECO:0000256" key="3">
    <source>
        <dbReference type="ARBA" id="ARBA00022692"/>
    </source>
</evidence>
<comment type="subcellular location">
    <subcellularLocation>
        <location evidence="1">Cell membrane</location>
        <topology evidence="1">Multi-pass membrane protein</topology>
    </subcellularLocation>
</comment>
<feature type="transmembrane region" description="Helical" evidence="6">
    <location>
        <begin position="144"/>
        <end position="166"/>
    </location>
</feature>
<dbReference type="PANTHER" id="PTHR30086:SF20">
    <property type="entry name" value="ARGININE EXPORTER PROTEIN ARGO-RELATED"/>
    <property type="match status" value="1"/>
</dbReference>